<evidence type="ECO:0000256" key="1">
    <source>
        <dbReference type="SAM" id="MobiDB-lite"/>
    </source>
</evidence>
<accession>A0AA40B7A9</accession>
<dbReference type="AlphaFoldDB" id="A0AA40B7A9"/>
<reference evidence="2" key="1">
    <citation type="submission" date="2023-06" db="EMBL/GenBank/DDBJ databases">
        <title>Genome-scale phylogeny and comparative genomics of the fungal order Sordariales.</title>
        <authorList>
            <consortium name="Lawrence Berkeley National Laboratory"/>
            <person name="Hensen N."/>
            <person name="Bonometti L."/>
            <person name="Westerberg I."/>
            <person name="Brannstrom I.O."/>
            <person name="Guillou S."/>
            <person name="Cros-Aarteil S."/>
            <person name="Calhoun S."/>
            <person name="Haridas S."/>
            <person name="Kuo A."/>
            <person name="Mondo S."/>
            <person name="Pangilinan J."/>
            <person name="Riley R."/>
            <person name="Labutti K."/>
            <person name="Andreopoulos B."/>
            <person name="Lipzen A."/>
            <person name="Chen C."/>
            <person name="Yanf M."/>
            <person name="Daum C."/>
            <person name="Ng V."/>
            <person name="Clum A."/>
            <person name="Steindorff A."/>
            <person name="Ohm R."/>
            <person name="Martin F."/>
            <person name="Silar P."/>
            <person name="Natvig D."/>
            <person name="Lalanne C."/>
            <person name="Gautier V."/>
            <person name="Ament-Velasquez S.L."/>
            <person name="Kruys A."/>
            <person name="Hutchinson M.I."/>
            <person name="Powell A.J."/>
            <person name="Barry K."/>
            <person name="Miller A.N."/>
            <person name="Grigoriev I.V."/>
            <person name="Debuchy R."/>
            <person name="Gladieux P."/>
            <person name="Thoren M.H."/>
            <person name="Johannesson H."/>
        </authorList>
    </citation>
    <scope>NUCLEOTIDE SEQUENCE</scope>
    <source>
        <strain evidence="2">CBS 540.89</strain>
    </source>
</reference>
<protein>
    <submittedName>
        <fullName evidence="2">Uncharacterized protein</fullName>
    </submittedName>
</protein>
<proteinExistence type="predicted"/>
<gene>
    <name evidence="2" type="ORF">B0T21DRAFT_204367</name>
</gene>
<feature type="region of interest" description="Disordered" evidence="1">
    <location>
        <begin position="127"/>
        <end position="155"/>
    </location>
</feature>
<evidence type="ECO:0000313" key="3">
    <source>
        <dbReference type="Proteomes" id="UP001172159"/>
    </source>
</evidence>
<name>A0AA40B7A9_9PEZI</name>
<dbReference type="EMBL" id="JAUKTV010000009">
    <property type="protein sequence ID" value="KAK0728995.1"/>
    <property type="molecule type" value="Genomic_DNA"/>
</dbReference>
<sequence>MMENWIRIHPIHPIIPPQIASDGTCSSTRQAPSLGRPSRSDGTFINMHATKARASGANCLCVFFAGPLSMAFIFDITTIYIKMGGSNLLPWTTRTSHLRGAMSSATSQSAALQPAFLRGSRPGKPFQAKSFTAPAPDHPGPSKSRNGFPRKRPVSTKPPLMVFDCKPRPVALCYVRLPDEPQALQPACGLLLPASPLCPIDQHSNVDADISAVS</sequence>
<comment type="caution">
    <text evidence="2">The sequence shown here is derived from an EMBL/GenBank/DDBJ whole genome shotgun (WGS) entry which is preliminary data.</text>
</comment>
<keyword evidence="3" id="KW-1185">Reference proteome</keyword>
<feature type="compositionally biased region" description="Polar residues" evidence="1">
    <location>
        <begin position="21"/>
        <end position="31"/>
    </location>
</feature>
<evidence type="ECO:0000313" key="2">
    <source>
        <dbReference type="EMBL" id="KAK0728995.1"/>
    </source>
</evidence>
<dbReference type="Proteomes" id="UP001172159">
    <property type="component" value="Unassembled WGS sequence"/>
</dbReference>
<feature type="region of interest" description="Disordered" evidence="1">
    <location>
        <begin position="17"/>
        <end position="42"/>
    </location>
</feature>
<organism evidence="2 3">
    <name type="scientific">Apiosordaria backusii</name>
    <dbReference type="NCBI Taxonomy" id="314023"/>
    <lineage>
        <taxon>Eukaryota</taxon>
        <taxon>Fungi</taxon>
        <taxon>Dikarya</taxon>
        <taxon>Ascomycota</taxon>
        <taxon>Pezizomycotina</taxon>
        <taxon>Sordariomycetes</taxon>
        <taxon>Sordariomycetidae</taxon>
        <taxon>Sordariales</taxon>
        <taxon>Lasiosphaeriaceae</taxon>
        <taxon>Apiosordaria</taxon>
    </lineage>
</organism>